<evidence type="ECO:0000313" key="3">
    <source>
        <dbReference type="Proteomes" id="UP001232536"/>
    </source>
</evidence>
<sequence length="350" mass="36944">MDLRSYWDPVPGYLDAASMGLPPRAVLEAMAADLDTWRAGGARPAAYDEVVRRARAAFARLVQVGVERVAVGPQVSVLVGLVAANLPAGARVVVPSGEFTSVTYPFLVHDDRDVQVDHVPLAGLADAVRPGVDLVAFSLAQSADGTLVDADAVLTAAEESGTIVVADLTQAAGWLPVDAGRFDVTVTGAYKWLCAPRGSAFLTVAPHLADRLRPMCAGWYAGESVWASVYGPAMALAGDARRFDTSPAWPVWVGTAPAVELFAGWMDDPRTADVVRHHGARLADRVRASLSLEPQGRPVVALPDPDGTRRRALESVGCRVAGRAGMVRLAFHLWNDEADADRAAAALSAP</sequence>
<name>A0ABT9DBQ1_9CELL</name>
<dbReference type="SUPFAM" id="SSF53383">
    <property type="entry name" value="PLP-dependent transferases"/>
    <property type="match status" value="1"/>
</dbReference>
<gene>
    <name evidence="2" type="ORF">Q6348_13880</name>
</gene>
<dbReference type="EMBL" id="JAUQYP010000001">
    <property type="protein sequence ID" value="MDO8108286.1"/>
    <property type="molecule type" value="Genomic_DNA"/>
</dbReference>
<protein>
    <submittedName>
        <fullName evidence="2">Aminotransferase class V-fold PLP-dependent enzyme</fullName>
    </submittedName>
</protein>
<dbReference type="InterPro" id="IPR015422">
    <property type="entry name" value="PyrdxlP-dep_Trfase_small"/>
</dbReference>
<keyword evidence="2" id="KW-0032">Aminotransferase</keyword>
<proteinExistence type="predicted"/>
<dbReference type="Pfam" id="PF00266">
    <property type="entry name" value="Aminotran_5"/>
    <property type="match status" value="1"/>
</dbReference>
<keyword evidence="3" id="KW-1185">Reference proteome</keyword>
<dbReference type="InterPro" id="IPR015424">
    <property type="entry name" value="PyrdxlP-dep_Trfase"/>
</dbReference>
<dbReference type="Proteomes" id="UP001232536">
    <property type="component" value="Unassembled WGS sequence"/>
</dbReference>
<dbReference type="PANTHER" id="PTHR43586">
    <property type="entry name" value="CYSTEINE DESULFURASE"/>
    <property type="match status" value="1"/>
</dbReference>
<dbReference type="Gene3D" id="3.40.640.10">
    <property type="entry name" value="Type I PLP-dependent aspartate aminotransferase-like (Major domain)"/>
    <property type="match status" value="1"/>
</dbReference>
<dbReference type="Gene3D" id="3.90.1150.10">
    <property type="entry name" value="Aspartate Aminotransferase, domain 1"/>
    <property type="match status" value="1"/>
</dbReference>
<feature type="domain" description="Aminotransferase class V" evidence="1">
    <location>
        <begin position="13"/>
        <end position="262"/>
    </location>
</feature>
<dbReference type="PANTHER" id="PTHR43586:SF21">
    <property type="entry name" value="PYRIDOXAL PHOSPHATE (PLP)-DEPENDENT ASPARTATE AMINOTRANSFERASE SUPERFAMILY"/>
    <property type="match status" value="1"/>
</dbReference>
<dbReference type="GO" id="GO:0008483">
    <property type="term" value="F:transaminase activity"/>
    <property type="evidence" value="ECO:0007669"/>
    <property type="project" value="UniProtKB-KW"/>
</dbReference>
<evidence type="ECO:0000259" key="1">
    <source>
        <dbReference type="Pfam" id="PF00266"/>
    </source>
</evidence>
<keyword evidence="2" id="KW-0808">Transferase</keyword>
<comment type="caution">
    <text evidence="2">The sequence shown here is derived from an EMBL/GenBank/DDBJ whole genome shotgun (WGS) entry which is preliminary data.</text>
</comment>
<reference evidence="2 3" key="1">
    <citation type="submission" date="2023-07" db="EMBL/GenBank/DDBJ databases">
        <title>Description of novel actinomycetes strains, isolated from tidal flat sediment.</title>
        <authorList>
            <person name="Lu C."/>
        </authorList>
    </citation>
    <scope>NUCLEOTIDE SEQUENCE [LARGE SCALE GENOMIC DNA]</scope>
    <source>
        <strain evidence="2 3">SYSU T00b441</strain>
    </source>
</reference>
<evidence type="ECO:0000313" key="2">
    <source>
        <dbReference type="EMBL" id="MDO8108286.1"/>
    </source>
</evidence>
<dbReference type="InterPro" id="IPR000192">
    <property type="entry name" value="Aminotrans_V_dom"/>
</dbReference>
<dbReference type="RefSeq" id="WP_304601865.1">
    <property type="nucleotide sequence ID" value="NZ_JAUQYO010000001.1"/>
</dbReference>
<accession>A0ABT9DBQ1</accession>
<dbReference type="InterPro" id="IPR015421">
    <property type="entry name" value="PyrdxlP-dep_Trfase_major"/>
</dbReference>
<organism evidence="2 3">
    <name type="scientific">Actinotalea lenta</name>
    <dbReference type="NCBI Taxonomy" id="3064654"/>
    <lineage>
        <taxon>Bacteria</taxon>
        <taxon>Bacillati</taxon>
        <taxon>Actinomycetota</taxon>
        <taxon>Actinomycetes</taxon>
        <taxon>Micrococcales</taxon>
        <taxon>Cellulomonadaceae</taxon>
        <taxon>Actinotalea</taxon>
    </lineage>
</organism>